<dbReference type="AlphaFoldDB" id="A0AAJ0DCD1"/>
<evidence type="ECO:0000313" key="1">
    <source>
        <dbReference type="EMBL" id="KAK3047415.1"/>
    </source>
</evidence>
<sequence length="268" mass="29422">MSGLSVPQQVLASQEYTALTNWLSGETAEVGDVLDDFCQPVENKFFDTQSAEDAQGLLWSAWQAVVGEAATTPYTSQHRQKLVDLMVSLTSRPTLSKGDSTCKIDDMTVWRDLPVFGWQLREAWNLGSGDKQSKEQWVNLNAFTASLVSALHEKAESRPDYSLFGLWTIRTALEEQGDIPDVSVAAAAVWLTSATPALCALSKQDKAFEGKVAKPGSSFSKEEWRGFSQARWDAWLQNLKDVHMAVSDQPTAALVKQAVQAMEDAGSD</sequence>
<protein>
    <submittedName>
        <fullName evidence="1">Uncharacterized protein</fullName>
    </submittedName>
</protein>
<name>A0AAJ0DCD1_9PEZI</name>
<dbReference type="PANTHER" id="PTHR38797">
    <property type="entry name" value="NUCLEAR PORE COMPLEX PROTEIN NUP85-RELATED"/>
    <property type="match status" value="1"/>
</dbReference>
<dbReference type="Proteomes" id="UP001271007">
    <property type="component" value="Unassembled WGS sequence"/>
</dbReference>
<dbReference type="Pfam" id="PF12311">
    <property type="entry name" value="DUF3632"/>
    <property type="match status" value="1"/>
</dbReference>
<dbReference type="EMBL" id="JAWDJX010000062">
    <property type="protein sequence ID" value="KAK3047415.1"/>
    <property type="molecule type" value="Genomic_DNA"/>
</dbReference>
<accession>A0AAJ0DCD1</accession>
<dbReference type="InterPro" id="IPR022085">
    <property type="entry name" value="OpdG"/>
</dbReference>
<comment type="caution">
    <text evidence="1">The sequence shown here is derived from an EMBL/GenBank/DDBJ whole genome shotgun (WGS) entry which is preliminary data.</text>
</comment>
<proteinExistence type="predicted"/>
<reference evidence="1" key="1">
    <citation type="submission" date="2023-04" db="EMBL/GenBank/DDBJ databases">
        <title>Black Yeasts Isolated from many extreme environments.</title>
        <authorList>
            <person name="Coleine C."/>
            <person name="Stajich J.E."/>
            <person name="Selbmann L."/>
        </authorList>
    </citation>
    <scope>NUCLEOTIDE SEQUENCE</scope>
    <source>
        <strain evidence="1">CCFEE 5312</strain>
    </source>
</reference>
<keyword evidence="2" id="KW-1185">Reference proteome</keyword>
<dbReference type="PANTHER" id="PTHR38797:SF4">
    <property type="entry name" value="NUCLEAR PORE COMPLEX PROTEIN NUP85"/>
    <property type="match status" value="1"/>
</dbReference>
<organism evidence="1 2">
    <name type="scientific">Extremus antarcticus</name>
    <dbReference type="NCBI Taxonomy" id="702011"/>
    <lineage>
        <taxon>Eukaryota</taxon>
        <taxon>Fungi</taxon>
        <taxon>Dikarya</taxon>
        <taxon>Ascomycota</taxon>
        <taxon>Pezizomycotina</taxon>
        <taxon>Dothideomycetes</taxon>
        <taxon>Dothideomycetidae</taxon>
        <taxon>Mycosphaerellales</taxon>
        <taxon>Extremaceae</taxon>
        <taxon>Extremus</taxon>
    </lineage>
</organism>
<evidence type="ECO:0000313" key="2">
    <source>
        <dbReference type="Proteomes" id="UP001271007"/>
    </source>
</evidence>
<gene>
    <name evidence="1" type="ORF">LTR09_011162</name>
</gene>
<dbReference type="InterPro" id="IPR053204">
    <property type="entry name" value="Oxopyrrolidines_Biosynth-assoc"/>
</dbReference>